<proteinExistence type="predicted"/>
<evidence type="ECO:0000256" key="1">
    <source>
        <dbReference type="ARBA" id="ARBA00023015"/>
    </source>
</evidence>
<dbReference type="PANTHER" id="PTHR38445">
    <property type="entry name" value="HTH-TYPE TRANSCRIPTIONAL REPRESSOR YTRA"/>
    <property type="match status" value="1"/>
</dbReference>
<reference evidence="5" key="1">
    <citation type="submission" date="2021-01" db="EMBL/GenBank/DDBJ databases">
        <title>Whole genome shotgun sequence of Actinoplanes rishiriensis NBRC 108556.</title>
        <authorList>
            <person name="Komaki H."/>
            <person name="Tamura T."/>
        </authorList>
    </citation>
    <scope>NUCLEOTIDE SEQUENCE</scope>
    <source>
        <strain evidence="5">NBRC 108556</strain>
    </source>
</reference>
<dbReference type="EMBL" id="BOMV01000076">
    <property type="protein sequence ID" value="GIE99699.1"/>
    <property type="molecule type" value="Genomic_DNA"/>
</dbReference>
<feature type="domain" description="HTH gntR-type" evidence="4">
    <location>
        <begin position="11"/>
        <end position="79"/>
    </location>
</feature>
<organism evidence="5 6">
    <name type="scientific">Paractinoplanes rishiriensis</name>
    <dbReference type="NCBI Taxonomy" id="1050105"/>
    <lineage>
        <taxon>Bacteria</taxon>
        <taxon>Bacillati</taxon>
        <taxon>Actinomycetota</taxon>
        <taxon>Actinomycetes</taxon>
        <taxon>Micromonosporales</taxon>
        <taxon>Micromonosporaceae</taxon>
        <taxon>Paractinoplanes</taxon>
    </lineage>
</organism>
<dbReference type="Gene3D" id="1.10.10.10">
    <property type="entry name" value="Winged helix-like DNA-binding domain superfamily/Winged helix DNA-binding domain"/>
    <property type="match status" value="1"/>
</dbReference>
<dbReference type="Pfam" id="PF00392">
    <property type="entry name" value="GntR"/>
    <property type="match status" value="1"/>
</dbReference>
<keyword evidence="2" id="KW-0238">DNA-binding</keyword>
<dbReference type="GO" id="GO:0003700">
    <property type="term" value="F:DNA-binding transcription factor activity"/>
    <property type="evidence" value="ECO:0007669"/>
    <property type="project" value="InterPro"/>
</dbReference>
<keyword evidence="6" id="KW-1185">Reference proteome</keyword>
<protein>
    <submittedName>
        <fullName evidence="5">GntR family transcriptional regulator</fullName>
    </submittedName>
</protein>
<comment type="caution">
    <text evidence="5">The sequence shown here is derived from an EMBL/GenBank/DDBJ whole genome shotgun (WGS) entry which is preliminary data.</text>
</comment>
<dbReference type="RefSeq" id="WP_203786678.1">
    <property type="nucleotide sequence ID" value="NZ_BOMV01000076.1"/>
</dbReference>
<dbReference type="CDD" id="cd07377">
    <property type="entry name" value="WHTH_GntR"/>
    <property type="match status" value="1"/>
</dbReference>
<dbReference type="AlphaFoldDB" id="A0A919MYC1"/>
<evidence type="ECO:0000256" key="2">
    <source>
        <dbReference type="ARBA" id="ARBA00023125"/>
    </source>
</evidence>
<dbReference type="PANTHER" id="PTHR38445:SF7">
    <property type="entry name" value="GNTR-FAMILY TRANSCRIPTIONAL REGULATOR"/>
    <property type="match status" value="1"/>
</dbReference>
<name>A0A919MYC1_9ACTN</name>
<keyword evidence="1" id="KW-0805">Transcription regulation</keyword>
<evidence type="ECO:0000313" key="6">
    <source>
        <dbReference type="Proteomes" id="UP000636960"/>
    </source>
</evidence>
<dbReference type="SMART" id="SM00345">
    <property type="entry name" value="HTH_GNTR"/>
    <property type="match status" value="1"/>
</dbReference>
<evidence type="ECO:0000313" key="5">
    <source>
        <dbReference type="EMBL" id="GIE99699.1"/>
    </source>
</evidence>
<evidence type="ECO:0000259" key="4">
    <source>
        <dbReference type="PROSITE" id="PS50949"/>
    </source>
</evidence>
<dbReference type="InterPro" id="IPR036388">
    <property type="entry name" value="WH-like_DNA-bd_sf"/>
</dbReference>
<accession>A0A919MYC1</accession>
<dbReference type="PROSITE" id="PS50949">
    <property type="entry name" value="HTH_GNTR"/>
    <property type="match status" value="1"/>
</dbReference>
<keyword evidence="3" id="KW-0804">Transcription</keyword>
<dbReference type="InterPro" id="IPR000524">
    <property type="entry name" value="Tscrpt_reg_HTH_GntR"/>
</dbReference>
<dbReference type="InterPro" id="IPR036390">
    <property type="entry name" value="WH_DNA-bd_sf"/>
</dbReference>
<gene>
    <name evidence="5" type="primary">ytrA_3</name>
    <name evidence="5" type="ORF">Ari01nite_71640</name>
</gene>
<sequence>MLFRVDVAATQPLADQIAAQVRGGIVRGELAPGERLPAARELADVLDVNLHTVLRAYAKLRDEDLIELRRGRGAVVRGDADAARLRLVELARQFVGEARRQGLGDAEMLAIMREAQPCGE</sequence>
<dbReference type="SUPFAM" id="SSF46785">
    <property type="entry name" value="Winged helix' DNA-binding domain"/>
    <property type="match status" value="1"/>
</dbReference>
<dbReference type="Proteomes" id="UP000636960">
    <property type="component" value="Unassembled WGS sequence"/>
</dbReference>
<dbReference type="GO" id="GO:0003677">
    <property type="term" value="F:DNA binding"/>
    <property type="evidence" value="ECO:0007669"/>
    <property type="project" value="UniProtKB-KW"/>
</dbReference>
<evidence type="ECO:0000256" key="3">
    <source>
        <dbReference type="ARBA" id="ARBA00023163"/>
    </source>
</evidence>